<reference evidence="3 4" key="2">
    <citation type="submission" date="2024-05" db="EMBL/GenBank/DDBJ databases">
        <authorList>
            <person name="Chen Y."/>
            <person name="Shah S."/>
            <person name="Dougan E. K."/>
            <person name="Thang M."/>
            <person name="Chan C."/>
        </authorList>
    </citation>
    <scope>NUCLEOTIDE SEQUENCE [LARGE SCALE GENOMIC DNA]</scope>
</reference>
<dbReference type="Proteomes" id="UP001152797">
    <property type="component" value="Unassembled WGS sequence"/>
</dbReference>
<evidence type="ECO:0000313" key="3">
    <source>
        <dbReference type="EMBL" id="CAL4795607.1"/>
    </source>
</evidence>
<organism evidence="2">
    <name type="scientific">Cladocopium goreaui</name>
    <dbReference type="NCBI Taxonomy" id="2562237"/>
    <lineage>
        <taxon>Eukaryota</taxon>
        <taxon>Sar</taxon>
        <taxon>Alveolata</taxon>
        <taxon>Dinophyceae</taxon>
        <taxon>Suessiales</taxon>
        <taxon>Symbiodiniaceae</taxon>
        <taxon>Cladocopium</taxon>
    </lineage>
</organism>
<evidence type="ECO:0000256" key="1">
    <source>
        <dbReference type="SAM" id="MobiDB-lite"/>
    </source>
</evidence>
<gene>
    <name evidence="2" type="ORF">C1SCF055_LOCUS33748</name>
</gene>
<dbReference type="EMBL" id="CAMXCT030004235">
    <property type="protein sequence ID" value="CAL4795607.1"/>
    <property type="molecule type" value="Genomic_DNA"/>
</dbReference>
<sequence length="162" mass="17488">MDDLLGPPSTGQQYGQQQYVPGSEYYTPPPAPDPGAGDEGLNVFAQGHSWAAFATVLALGPLRCKRLVLLKKRRIQAALLSLLPGYPNFQAGTMQPDRSPKAQRKPFDASSRPILDPWLPLAALAEELAETPEPEVSPPITSATEALGTENHSFYGISWMSS</sequence>
<comment type="caution">
    <text evidence="2">The sequence shown here is derived from an EMBL/GenBank/DDBJ whole genome shotgun (WGS) entry which is preliminary data.</text>
</comment>
<feature type="region of interest" description="Disordered" evidence="1">
    <location>
        <begin position="1"/>
        <end position="40"/>
    </location>
</feature>
<reference evidence="2" key="1">
    <citation type="submission" date="2022-10" db="EMBL/GenBank/DDBJ databases">
        <authorList>
            <person name="Chen Y."/>
            <person name="Dougan E. K."/>
            <person name="Chan C."/>
            <person name="Rhodes N."/>
            <person name="Thang M."/>
        </authorList>
    </citation>
    <scope>NUCLEOTIDE SEQUENCE</scope>
</reference>
<accession>A0A9P1DEQ0</accession>
<protein>
    <submittedName>
        <fullName evidence="3">Ultraviolet-B receptor UVR8</fullName>
    </submittedName>
</protein>
<evidence type="ECO:0000313" key="4">
    <source>
        <dbReference type="Proteomes" id="UP001152797"/>
    </source>
</evidence>
<dbReference type="EMBL" id="CAMXCT010004235">
    <property type="protein sequence ID" value="CAI4008295.1"/>
    <property type="molecule type" value="Genomic_DNA"/>
</dbReference>
<keyword evidence="4" id="KW-1185">Reference proteome</keyword>
<dbReference type="AlphaFoldDB" id="A0A9P1DEQ0"/>
<keyword evidence="3" id="KW-0675">Receptor</keyword>
<evidence type="ECO:0000313" key="2">
    <source>
        <dbReference type="EMBL" id="CAI4008295.1"/>
    </source>
</evidence>
<name>A0A9P1DEQ0_9DINO</name>
<proteinExistence type="predicted"/>
<dbReference type="EMBL" id="CAMXCT020004235">
    <property type="protein sequence ID" value="CAL1161670.1"/>
    <property type="molecule type" value="Genomic_DNA"/>
</dbReference>